<comment type="caution">
    <text evidence="2">The sequence shown here is derived from an EMBL/GenBank/DDBJ whole genome shotgun (WGS) entry which is preliminary data.</text>
</comment>
<evidence type="ECO:0000313" key="2">
    <source>
        <dbReference type="EMBL" id="PWG63970.1"/>
    </source>
</evidence>
<dbReference type="Proteomes" id="UP000245474">
    <property type="component" value="Unassembled WGS sequence"/>
</dbReference>
<dbReference type="GO" id="GO:0015979">
    <property type="term" value="P:photosynthesis"/>
    <property type="evidence" value="ECO:0007669"/>
    <property type="project" value="InterPro"/>
</dbReference>
<dbReference type="SUPFAM" id="SSF111126">
    <property type="entry name" value="Ligand-binding domain in the NO signalling and Golgi transport"/>
    <property type="match status" value="1"/>
</dbReference>
<evidence type="ECO:0000259" key="1">
    <source>
        <dbReference type="SMART" id="SM00989"/>
    </source>
</evidence>
<proteinExistence type="predicted"/>
<feature type="domain" description="4-vinyl reductase 4VR" evidence="1">
    <location>
        <begin position="141"/>
        <end position="202"/>
    </location>
</feature>
<reference evidence="2 3" key="1">
    <citation type="submission" date="2018-05" db="EMBL/GenBank/DDBJ databases">
        <title>Spiribacter halobius sp. nov., a moderately halophilic bacterium isolated from marine solar saltern.</title>
        <authorList>
            <person name="Zheng W.-S."/>
            <person name="Lu D.-C."/>
            <person name="Du Z.-J."/>
        </authorList>
    </citation>
    <scope>NUCLEOTIDE SEQUENCE [LARGE SCALE GENOMIC DNA]</scope>
    <source>
        <strain evidence="2 3">E85</strain>
    </source>
</reference>
<dbReference type="OrthoDB" id="2080515at2"/>
<sequence length="208" mass="21423">MPDLAQATAGPGRVGPNAVLQLVPALAAAGLAARTPALFAAAGAGDWLAEPPAVMLDERQVAALHRTLRTQLPPALARAVLADAGRRTGDYVLAHRIPAPARCLIRALPRPLAARALIAAIRAHAWTFVGSGRLTARPGRPAILAVTANPLAAAPGEPASGCVWHAAAFRQLFRGLVHPQATVRETACAAHGAEVCRFEIHAASSESA</sequence>
<evidence type="ECO:0000313" key="3">
    <source>
        <dbReference type="Proteomes" id="UP000245474"/>
    </source>
</evidence>
<protein>
    <submittedName>
        <fullName evidence="2">Bacteriochlorophyll 4-vinyl reductase</fullName>
    </submittedName>
</protein>
<name>A0A2U2N4C5_9GAMM</name>
<dbReference type="GO" id="GO:0030494">
    <property type="term" value="P:bacteriochlorophyll biosynthetic process"/>
    <property type="evidence" value="ECO:0007669"/>
    <property type="project" value="InterPro"/>
</dbReference>
<dbReference type="InterPro" id="IPR010249">
    <property type="entry name" value="BchJ"/>
</dbReference>
<accession>A0A2U2N4C5</accession>
<keyword evidence="3" id="KW-1185">Reference proteome</keyword>
<organism evidence="2 3">
    <name type="scientific">Sediminicurvatus halobius</name>
    <dbReference type="NCBI Taxonomy" id="2182432"/>
    <lineage>
        <taxon>Bacteria</taxon>
        <taxon>Pseudomonadati</taxon>
        <taxon>Pseudomonadota</taxon>
        <taxon>Gammaproteobacteria</taxon>
        <taxon>Chromatiales</taxon>
        <taxon>Ectothiorhodospiraceae</taxon>
        <taxon>Sediminicurvatus</taxon>
    </lineage>
</organism>
<dbReference type="SMART" id="SM00989">
    <property type="entry name" value="V4R"/>
    <property type="match status" value="1"/>
</dbReference>
<dbReference type="NCBIfam" id="TIGR02019">
    <property type="entry name" value="BchJ"/>
    <property type="match status" value="1"/>
</dbReference>
<dbReference type="InterPro" id="IPR024096">
    <property type="entry name" value="NO_sig/Golgi_transp_ligand-bd"/>
</dbReference>
<dbReference type="EMBL" id="QFFI01000008">
    <property type="protein sequence ID" value="PWG63970.1"/>
    <property type="molecule type" value="Genomic_DNA"/>
</dbReference>
<dbReference type="Pfam" id="PF02830">
    <property type="entry name" value="V4R"/>
    <property type="match status" value="1"/>
</dbReference>
<dbReference type="InterPro" id="IPR004096">
    <property type="entry name" value="V4R"/>
</dbReference>
<dbReference type="AlphaFoldDB" id="A0A2U2N4C5"/>
<gene>
    <name evidence="2" type="primary">bchJ</name>
    <name evidence="2" type="ORF">DEM34_06775</name>
</gene>